<evidence type="ECO:0000256" key="2">
    <source>
        <dbReference type="ARBA" id="ARBA00006370"/>
    </source>
</evidence>
<reference evidence="10" key="2">
    <citation type="journal article" date="2020" name="Nat. Commun.">
        <title>Large-scale genome sequencing of mycorrhizal fungi provides insights into the early evolution of symbiotic traits.</title>
        <authorList>
            <person name="Miyauchi S."/>
            <person name="Kiss E."/>
            <person name="Kuo A."/>
            <person name="Drula E."/>
            <person name="Kohler A."/>
            <person name="Sanchez-Garcia M."/>
            <person name="Morin E."/>
            <person name="Andreopoulos B."/>
            <person name="Barry K.W."/>
            <person name="Bonito G."/>
            <person name="Buee M."/>
            <person name="Carver A."/>
            <person name="Chen C."/>
            <person name="Cichocki N."/>
            <person name="Clum A."/>
            <person name="Culley D."/>
            <person name="Crous P.W."/>
            <person name="Fauchery L."/>
            <person name="Girlanda M."/>
            <person name="Hayes R.D."/>
            <person name="Keri Z."/>
            <person name="LaButti K."/>
            <person name="Lipzen A."/>
            <person name="Lombard V."/>
            <person name="Magnuson J."/>
            <person name="Maillard F."/>
            <person name="Murat C."/>
            <person name="Nolan M."/>
            <person name="Ohm R.A."/>
            <person name="Pangilinan J."/>
            <person name="Pereira M.F."/>
            <person name="Perotto S."/>
            <person name="Peter M."/>
            <person name="Pfister S."/>
            <person name="Riley R."/>
            <person name="Sitrit Y."/>
            <person name="Stielow J.B."/>
            <person name="Szollosi G."/>
            <person name="Zifcakova L."/>
            <person name="Stursova M."/>
            <person name="Spatafora J.W."/>
            <person name="Tedersoo L."/>
            <person name="Vaario L.M."/>
            <person name="Yamada A."/>
            <person name="Yan M."/>
            <person name="Wang P."/>
            <person name="Xu J."/>
            <person name="Bruns T."/>
            <person name="Baldrian P."/>
            <person name="Vilgalys R."/>
            <person name="Dunand C."/>
            <person name="Henrissat B."/>
            <person name="Grigoriev I.V."/>
            <person name="Hibbett D."/>
            <person name="Nagy L.G."/>
            <person name="Martin F.M."/>
        </authorList>
    </citation>
    <scope>NUCLEOTIDE SEQUENCE</scope>
    <source>
        <strain evidence="10">Prilba</strain>
    </source>
</reference>
<evidence type="ECO:0000259" key="9">
    <source>
        <dbReference type="SMART" id="SM00737"/>
    </source>
</evidence>
<feature type="signal peptide" evidence="8">
    <location>
        <begin position="1"/>
        <end position="20"/>
    </location>
</feature>
<feature type="chain" id="PRO_5040200786" description="Phosphatidylglycerol/phosphatidylinositol transfer protein" evidence="8">
    <location>
        <begin position="21"/>
        <end position="178"/>
    </location>
</feature>
<evidence type="ECO:0000256" key="1">
    <source>
        <dbReference type="ARBA" id="ARBA00002053"/>
    </source>
</evidence>
<evidence type="ECO:0000256" key="6">
    <source>
        <dbReference type="ARBA" id="ARBA00022729"/>
    </source>
</evidence>
<dbReference type="Proteomes" id="UP000759537">
    <property type="component" value="Unassembled WGS sequence"/>
</dbReference>
<organism evidence="10 11">
    <name type="scientific">Russula ochroleuca</name>
    <dbReference type="NCBI Taxonomy" id="152965"/>
    <lineage>
        <taxon>Eukaryota</taxon>
        <taxon>Fungi</taxon>
        <taxon>Dikarya</taxon>
        <taxon>Basidiomycota</taxon>
        <taxon>Agaricomycotina</taxon>
        <taxon>Agaricomycetes</taxon>
        <taxon>Russulales</taxon>
        <taxon>Russulaceae</taxon>
        <taxon>Russula</taxon>
    </lineage>
</organism>
<comment type="function">
    <text evidence="1">Catalyzes the intermembrane transfer of phosphatidylglycerol and phosphatidylinositol.</text>
</comment>
<dbReference type="GO" id="GO:0032366">
    <property type="term" value="P:intracellular sterol transport"/>
    <property type="evidence" value="ECO:0007669"/>
    <property type="project" value="InterPro"/>
</dbReference>
<comment type="caution">
    <text evidence="10">The sequence shown here is derived from an EMBL/GenBank/DDBJ whole genome shotgun (WGS) entry which is preliminary data.</text>
</comment>
<name>A0A9P5MXS1_9AGAM</name>
<dbReference type="InterPro" id="IPR003172">
    <property type="entry name" value="ML_dom"/>
</dbReference>
<dbReference type="InterPro" id="IPR033917">
    <property type="entry name" value="ML_PG-PI_TP"/>
</dbReference>
<evidence type="ECO:0000256" key="3">
    <source>
        <dbReference type="ARBA" id="ARBA00011245"/>
    </source>
</evidence>
<comment type="similarity">
    <text evidence="2">Belongs to the NPC2 family.</text>
</comment>
<protein>
    <recommendedName>
        <fullName evidence="4">Phosphatidylglycerol/phosphatidylinositol transfer protein</fullName>
    </recommendedName>
</protein>
<dbReference type="CDD" id="cd00917">
    <property type="entry name" value="PG-PI_TP"/>
    <property type="match status" value="1"/>
</dbReference>
<keyword evidence="7" id="KW-0445">Lipid transport</keyword>
<keyword evidence="6 8" id="KW-0732">Signal</keyword>
<dbReference type="PANTHER" id="PTHR11306:SF0">
    <property type="entry name" value="PHOSPHATIDYLGLYCEROL_PHOSPHATIDYLINOSITOL TRANSFER PROTEIN"/>
    <property type="match status" value="1"/>
</dbReference>
<evidence type="ECO:0000256" key="4">
    <source>
        <dbReference type="ARBA" id="ARBA00016056"/>
    </source>
</evidence>
<evidence type="ECO:0000256" key="8">
    <source>
        <dbReference type="SAM" id="SignalP"/>
    </source>
</evidence>
<dbReference type="SUPFAM" id="SSF81296">
    <property type="entry name" value="E set domains"/>
    <property type="match status" value="1"/>
</dbReference>
<comment type="subunit">
    <text evidence="3">Monomer.</text>
</comment>
<gene>
    <name evidence="10" type="ORF">DFH94DRAFT_738472</name>
</gene>
<keyword evidence="5" id="KW-0813">Transport</keyword>
<dbReference type="Gene3D" id="2.60.40.770">
    <property type="match status" value="1"/>
</dbReference>
<dbReference type="EMBL" id="WHVB01000007">
    <property type="protein sequence ID" value="KAF8481171.1"/>
    <property type="molecule type" value="Genomic_DNA"/>
</dbReference>
<feature type="domain" description="MD-2-related lipid-recognition" evidence="9">
    <location>
        <begin position="42"/>
        <end position="164"/>
    </location>
</feature>
<sequence length="178" mass="19683">MARLSLFSIVLLSLFFVASATPSEPQLAYSDGSVHTTQGWSWTDCGLPSDAIQIDSISVYPDPPMPGQNLTVIVEASAQEEIEEGAYADVVVKLGLIKLLQKEFDLCQEARNAETDVQCPVDKGHYVVEHTVALPNEIPRAKFTISARGYTVDDDDLFCVDLKVDFMKKPFFKLPIGW</sequence>
<dbReference type="InterPro" id="IPR014756">
    <property type="entry name" value="Ig_E-set"/>
</dbReference>
<dbReference type="OrthoDB" id="6409159at2759"/>
<evidence type="ECO:0000313" key="10">
    <source>
        <dbReference type="EMBL" id="KAF8481171.1"/>
    </source>
</evidence>
<dbReference type="Pfam" id="PF02221">
    <property type="entry name" value="E1_DerP2_DerF2"/>
    <property type="match status" value="1"/>
</dbReference>
<dbReference type="PANTHER" id="PTHR11306">
    <property type="entry name" value="NIEMANN PICK TYPE C2 PROTEIN NPC2-RELATED"/>
    <property type="match status" value="1"/>
</dbReference>
<dbReference type="SMART" id="SM00737">
    <property type="entry name" value="ML"/>
    <property type="match status" value="1"/>
</dbReference>
<proteinExistence type="inferred from homology"/>
<dbReference type="AlphaFoldDB" id="A0A9P5MXS1"/>
<dbReference type="InterPro" id="IPR039670">
    <property type="entry name" value="NPC2-like"/>
</dbReference>
<evidence type="ECO:0000256" key="5">
    <source>
        <dbReference type="ARBA" id="ARBA00022448"/>
    </source>
</evidence>
<accession>A0A9P5MXS1</accession>
<reference evidence="10" key="1">
    <citation type="submission" date="2019-10" db="EMBL/GenBank/DDBJ databases">
        <authorList>
            <consortium name="DOE Joint Genome Institute"/>
            <person name="Kuo A."/>
            <person name="Miyauchi S."/>
            <person name="Kiss E."/>
            <person name="Drula E."/>
            <person name="Kohler A."/>
            <person name="Sanchez-Garcia M."/>
            <person name="Andreopoulos B."/>
            <person name="Barry K.W."/>
            <person name="Bonito G."/>
            <person name="Buee M."/>
            <person name="Carver A."/>
            <person name="Chen C."/>
            <person name="Cichocki N."/>
            <person name="Clum A."/>
            <person name="Culley D."/>
            <person name="Crous P.W."/>
            <person name="Fauchery L."/>
            <person name="Girlanda M."/>
            <person name="Hayes R."/>
            <person name="Keri Z."/>
            <person name="LaButti K."/>
            <person name="Lipzen A."/>
            <person name="Lombard V."/>
            <person name="Magnuson J."/>
            <person name="Maillard F."/>
            <person name="Morin E."/>
            <person name="Murat C."/>
            <person name="Nolan M."/>
            <person name="Ohm R."/>
            <person name="Pangilinan J."/>
            <person name="Pereira M."/>
            <person name="Perotto S."/>
            <person name="Peter M."/>
            <person name="Riley R."/>
            <person name="Sitrit Y."/>
            <person name="Stielow B."/>
            <person name="Szollosi G."/>
            <person name="Zifcakova L."/>
            <person name="Stursova M."/>
            <person name="Spatafora J.W."/>
            <person name="Tedersoo L."/>
            <person name="Vaario L.-M."/>
            <person name="Yamada A."/>
            <person name="Yan M."/>
            <person name="Wang P."/>
            <person name="Xu J."/>
            <person name="Bruns T."/>
            <person name="Baldrian P."/>
            <person name="Vilgalys R."/>
            <person name="Henrissat B."/>
            <person name="Grigoriev I.V."/>
            <person name="Hibbett D."/>
            <person name="Nagy L.G."/>
            <person name="Martin F.M."/>
        </authorList>
    </citation>
    <scope>NUCLEOTIDE SEQUENCE</scope>
    <source>
        <strain evidence="10">Prilba</strain>
    </source>
</reference>
<keyword evidence="11" id="KW-1185">Reference proteome</keyword>
<evidence type="ECO:0000313" key="11">
    <source>
        <dbReference type="Proteomes" id="UP000759537"/>
    </source>
</evidence>
<evidence type="ECO:0000256" key="7">
    <source>
        <dbReference type="ARBA" id="ARBA00023055"/>
    </source>
</evidence>
<dbReference type="GO" id="GO:0032934">
    <property type="term" value="F:sterol binding"/>
    <property type="evidence" value="ECO:0007669"/>
    <property type="project" value="InterPro"/>
</dbReference>